<dbReference type="InParanoid" id="A0A1J7IY06"/>
<keyword evidence="7 8" id="KW-0472">Membrane</keyword>
<dbReference type="NCBIfam" id="TIGR01297">
    <property type="entry name" value="CDF"/>
    <property type="match status" value="1"/>
</dbReference>
<feature type="domain" description="Cation efflux protein cytoplasmic" evidence="10">
    <location>
        <begin position="219"/>
        <end position="293"/>
    </location>
</feature>
<dbReference type="SUPFAM" id="SSF160240">
    <property type="entry name" value="Cation efflux protein cytoplasmic domain-like"/>
    <property type="match status" value="1"/>
</dbReference>
<dbReference type="STRING" id="1408157.A0A1J7IY06"/>
<dbReference type="InterPro" id="IPR036837">
    <property type="entry name" value="Cation_efflux_CTD_sf"/>
</dbReference>
<evidence type="ECO:0000259" key="9">
    <source>
        <dbReference type="Pfam" id="PF01545"/>
    </source>
</evidence>
<feature type="domain" description="Cation efflux protein transmembrane" evidence="9">
    <location>
        <begin position="10"/>
        <end position="215"/>
    </location>
</feature>
<feature type="transmembrane region" description="Helical" evidence="8">
    <location>
        <begin position="96"/>
        <end position="117"/>
    </location>
</feature>
<dbReference type="PANTHER" id="PTHR45820:SF5">
    <property type="entry name" value="DIFFUSION FACILITATOR FAMILY METAL ION TRANSPORTER, PUTATIVE-RELATED"/>
    <property type="match status" value="1"/>
</dbReference>
<feature type="transmembrane region" description="Helical" evidence="8">
    <location>
        <begin position="62"/>
        <end position="84"/>
    </location>
</feature>
<feature type="transmembrane region" description="Helical" evidence="8">
    <location>
        <begin position="190"/>
        <end position="207"/>
    </location>
</feature>
<comment type="subcellular location">
    <subcellularLocation>
        <location evidence="1">Membrane</location>
        <topology evidence="1">Multi-pass membrane protein</topology>
    </subcellularLocation>
</comment>
<dbReference type="OrthoDB" id="9944568at2759"/>
<name>A0A1J7IY06_9PEZI</name>
<evidence type="ECO:0000256" key="5">
    <source>
        <dbReference type="ARBA" id="ARBA00022833"/>
    </source>
</evidence>
<dbReference type="InterPro" id="IPR058533">
    <property type="entry name" value="Cation_efflux_TM"/>
</dbReference>
<gene>
    <name evidence="11" type="ORF">CONLIGDRAFT_572065</name>
</gene>
<keyword evidence="12" id="KW-1185">Reference proteome</keyword>
<dbReference type="InterPro" id="IPR027469">
    <property type="entry name" value="Cation_efflux_TMD_sf"/>
</dbReference>
<dbReference type="Proteomes" id="UP000182658">
    <property type="component" value="Unassembled WGS sequence"/>
</dbReference>
<dbReference type="Pfam" id="PF01545">
    <property type="entry name" value="Cation_efflux"/>
    <property type="match status" value="1"/>
</dbReference>
<evidence type="ECO:0000256" key="3">
    <source>
        <dbReference type="ARBA" id="ARBA00022448"/>
    </source>
</evidence>
<evidence type="ECO:0000256" key="7">
    <source>
        <dbReference type="ARBA" id="ARBA00023136"/>
    </source>
</evidence>
<comment type="similarity">
    <text evidence="2">Belongs to the cation diffusion facilitator (CDF) transporter (TC 2.A.4) family. SLC30A subfamily.</text>
</comment>
<keyword evidence="6 8" id="KW-1133">Transmembrane helix</keyword>
<evidence type="ECO:0000256" key="8">
    <source>
        <dbReference type="SAM" id="Phobius"/>
    </source>
</evidence>
<accession>A0A1J7IY06</accession>
<organism evidence="11 12">
    <name type="scientific">Coniochaeta ligniaria NRRL 30616</name>
    <dbReference type="NCBI Taxonomy" id="1408157"/>
    <lineage>
        <taxon>Eukaryota</taxon>
        <taxon>Fungi</taxon>
        <taxon>Dikarya</taxon>
        <taxon>Ascomycota</taxon>
        <taxon>Pezizomycotina</taxon>
        <taxon>Sordariomycetes</taxon>
        <taxon>Sordariomycetidae</taxon>
        <taxon>Coniochaetales</taxon>
        <taxon>Coniochaetaceae</taxon>
        <taxon>Coniochaeta</taxon>
    </lineage>
</organism>
<dbReference type="InterPro" id="IPR027470">
    <property type="entry name" value="Cation_efflux_CTD"/>
</dbReference>
<dbReference type="AlphaFoldDB" id="A0A1J7IY06"/>
<dbReference type="GO" id="GO:0005385">
    <property type="term" value="F:zinc ion transmembrane transporter activity"/>
    <property type="evidence" value="ECO:0007669"/>
    <property type="project" value="TreeGrafter"/>
</dbReference>
<dbReference type="SUPFAM" id="SSF161111">
    <property type="entry name" value="Cation efflux protein transmembrane domain-like"/>
    <property type="match status" value="1"/>
</dbReference>
<evidence type="ECO:0000256" key="6">
    <source>
        <dbReference type="ARBA" id="ARBA00022989"/>
    </source>
</evidence>
<evidence type="ECO:0000313" key="12">
    <source>
        <dbReference type="Proteomes" id="UP000182658"/>
    </source>
</evidence>
<sequence>MSANEHIFISVAFKTGSLALIADAFHSMNDLLGFSVTNTEIQMSERTASPQDLSFGWQRAQMLGAFFNGVFLLALGISIFLQSIERFITFERVEEPKLVLIMGCIGLTVNTISALFLHGTPSSSAELQPLHPHAEHRHTQCQAKAPGRDLNMLGVMVHVMGDALNNIGVIIAALVIWLTHYEARYYADPGASMGISMMIFLSSIPLVKNSGTILLQSAPRGVDLGDIKHDLENIPGIESVHELHVWRLDQKKAIATAHVMVTDQPVSSFMEKAKTVSECLHAYGIHSATIQPELVATPSGSSEAVASSSVSTTPATVRNRKRPLTTLGACQMLCGKGICENLMCCTAQK</sequence>
<evidence type="ECO:0000256" key="1">
    <source>
        <dbReference type="ARBA" id="ARBA00004141"/>
    </source>
</evidence>
<proteinExistence type="inferred from homology"/>
<keyword evidence="4 8" id="KW-0812">Transmembrane</keyword>
<evidence type="ECO:0000256" key="4">
    <source>
        <dbReference type="ARBA" id="ARBA00022692"/>
    </source>
</evidence>
<dbReference type="InterPro" id="IPR002524">
    <property type="entry name" value="Cation_efflux"/>
</dbReference>
<dbReference type="PANTHER" id="PTHR45820">
    <property type="entry name" value="FI23527P1"/>
    <property type="match status" value="1"/>
</dbReference>
<evidence type="ECO:0000313" key="11">
    <source>
        <dbReference type="EMBL" id="OIW32059.1"/>
    </source>
</evidence>
<dbReference type="GO" id="GO:0006882">
    <property type="term" value="P:intracellular zinc ion homeostasis"/>
    <property type="evidence" value="ECO:0007669"/>
    <property type="project" value="TreeGrafter"/>
</dbReference>
<evidence type="ECO:0000256" key="2">
    <source>
        <dbReference type="ARBA" id="ARBA00008873"/>
    </source>
</evidence>
<keyword evidence="3" id="KW-0813">Transport</keyword>
<keyword evidence="5" id="KW-0862">Zinc</keyword>
<evidence type="ECO:0000259" key="10">
    <source>
        <dbReference type="Pfam" id="PF16916"/>
    </source>
</evidence>
<protein>
    <submittedName>
        <fullName evidence="11">Cation efflux protein</fullName>
    </submittedName>
</protein>
<reference evidence="11 12" key="1">
    <citation type="submission" date="2016-10" db="EMBL/GenBank/DDBJ databases">
        <title>Draft genome sequence of Coniochaeta ligniaria NRRL30616, a lignocellulolytic fungus for bioabatement of inhibitors in plant biomass hydrolysates.</title>
        <authorList>
            <consortium name="DOE Joint Genome Institute"/>
            <person name="Jimenez D.J."/>
            <person name="Hector R.E."/>
            <person name="Riley R."/>
            <person name="Sun H."/>
            <person name="Grigoriev I.V."/>
            <person name="Van Elsas J.D."/>
            <person name="Nichols N.N."/>
        </authorList>
    </citation>
    <scope>NUCLEOTIDE SEQUENCE [LARGE SCALE GENOMIC DNA]</scope>
    <source>
        <strain evidence="11 12">NRRL 30616</strain>
    </source>
</reference>
<dbReference type="Pfam" id="PF16916">
    <property type="entry name" value="ZT_dimer"/>
    <property type="match status" value="1"/>
</dbReference>
<dbReference type="EMBL" id="KV875095">
    <property type="protein sequence ID" value="OIW32059.1"/>
    <property type="molecule type" value="Genomic_DNA"/>
</dbReference>
<dbReference type="Gene3D" id="1.20.1510.10">
    <property type="entry name" value="Cation efflux protein transmembrane domain"/>
    <property type="match status" value="1"/>
</dbReference>
<feature type="transmembrane region" description="Helical" evidence="8">
    <location>
        <begin position="155"/>
        <end position="178"/>
    </location>
</feature>
<dbReference type="GO" id="GO:0016020">
    <property type="term" value="C:membrane"/>
    <property type="evidence" value="ECO:0007669"/>
    <property type="project" value="UniProtKB-SubCell"/>
</dbReference>